<dbReference type="CTD" id="9946869"/>
<gene>
    <name evidence="2" type="ORF">LOAG_09430</name>
</gene>
<keyword evidence="1" id="KW-1133">Transmembrane helix</keyword>
<keyword evidence="1" id="KW-0812">Transmembrane</keyword>
<name>A0A1S0TSF7_LOALO</name>
<keyword evidence="1" id="KW-0472">Membrane</keyword>
<organism evidence="2">
    <name type="scientific">Loa loa</name>
    <name type="common">Eye worm</name>
    <name type="synonym">Filaria loa</name>
    <dbReference type="NCBI Taxonomy" id="7209"/>
    <lineage>
        <taxon>Eukaryota</taxon>
        <taxon>Metazoa</taxon>
        <taxon>Ecdysozoa</taxon>
        <taxon>Nematoda</taxon>
        <taxon>Chromadorea</taxon>
        <taxon>Rhabditida</taxon>
        <taxon>Spirurina</taxon>
        <taxon>Spiruromorpha</taxon>
        <taxon>Filarioidea</taxon>
        <taxon>Onchocercidae</taxon>
        <taxon>Loa</taxon>
    </lineage>
</organism>
<dbReference type="GeneID" id="9946869"/>
<dbReference type="RefSeq" id="XP_003145005.2">
    <property type="nucleotide sequence ID" value="XM_003144957.2"/>
</dbReference>
<reference evidence="2" key="1">
    <citation type="submission" date="2012-04" db="EMBL/GenBank/DDBJ databases">
        <title>The Genome Sequence of Loa loa.</title>
        <authorList>
            <consortium name="The Broad Institute Genome Sequencing Platform"/>
            <consortium name="Broad Institute Genome Sequencing Center for Infectious Disease"/>
            <person name="Nutman T.B."/>
            <person name="Fink D.L."/>
            <person name="Russ C."/>
            <person name="Young S."/>
            <person name="Zeng Q."/>
            <person name="Gargeya S."/>
            <person name="Alvarado L."/>
            <person name="Berlin A."/>
            <person name="Chapman S.B."/>
            <person name="Chen Z."/>
            <person name="Freedman E."/>
            <person name="Gellesch M."/>
            <person name="Goldberg J."/>
            <person name="Griggs A."/>
            <person name="Gujja S."/>
            <person name="Heilman E.R."/>
            <person name="Heiman D."/>
            <person name="Howarth C."/>
            <person name="Mehta T."/>
            <person name="Neiman D."/>
            <person name="Pearson M."/>
            <person name="Roberts A."/>
            <person name="Saif S."/>
            <person name="Shea T."/>
            <person name="Shenoy N."/>
            <person name="Sisk P."/>
            <person name="Stolte C."/>
            <person name="Sykes S."/>
            <person name="White J."/>
            <person name="Yandava C."/>
            <person name="Haas B."/>
            <person name="Henn M.R."/>
            <person name="Nusbaum C."/>
            <person name="Birren B."/>
        </authorList>
    </citation>
    <scope>NUCLEOTIDE SEQUENCE [LARGE SCALE GENOMIC DNA]</scope>
</reference>
<evidence type="ECO:0000256" key="1">
    <source>
        <dbReference type="SAM" id="Phobius"/>
    </source>
</evidence>
<protein>
    <submittedName>
        <fullName evidence="2">Uncharacterized protein</fullName>
    </submittedName>
</protein>
<accession>A0A1S0TSF7</accession>
<feature type="non-terminal residue" evidence="2">
    <location>
        <position position="1"/>
    </location>
</feature>
<evidence type="ECO:0000313" key="2">
    <source>
        <dbReference type="EMBL" id="EFO19064.2"/>
    </source>
</evidence>
<dbReference type="InParanoid" id="A0A1S0TSF7"/>
<sequence length="56" mass="6270">QPHRAFGMLLIDWIFLAGLGVAMAVLSLILDYGVDKLQTCILAHSQFILIDKEEIK</sequence>
<dbReference type="OrthoDB" id="6744776at2759"/>
<dbReference type="AlphaFoldDB" id="A0A1S0TSF7"/>
<dbReference type="EMBL" id="JH712337">
    <property type="protein sequence ID" value="EFO19064.2"/>
    <property type="molecule type" value="Genomic_DNA"/>
</dbReference>
<proteinExistence type="predicted"/>
<dbReference type="KEGG" id="loa:LOAG_09430"/>
<feature type="transmembrane region" description="Helical" evidence="1">
    <location>
        <begin position="6"/>
        <end position="30"/>
    </location>
</feature>